<dbReference type="Pfam" id="PF01926">
    <property type="entry name" value="MMR_HSR1"/>
    <property type="match status" value="1"/>
</dbReference>
<dbReference type="Proteomes" id="UP000325113">
    <property type="component" value="Unassembled WGS sequence"/>
</dbReference>
<dbReference type="GO" id="GO:0005525">
    <property type="term" value="F:GTP binding"/>
    <property type="evidence" value="ECO:0007669"/>
    <property type="project" value="UniProtKB-KW"/>
</dbReference>
<evidence type="ECO:0000313" key="6">
    <source>
        <dbReference type="Proteomes" id="UP000325113"/>
    </source>
</evidence>
<dbReference type="CDD" id="cd01856">
    <property type="entry name" value="YlqF"/>
    <property type="match status" value="1"/>
</dbReference>
<evidence type="ECO:0000256" key="1">
    <source>
        <dbReference type="ARBA" id="ARBA00022741"/>
    </source>
</evidence>
<evidence type="ECO:0000259" key="4">
    <source>
        <dbReference type="Pfam" id="PF01926"/>
    </source>
</evidence>
<accession>A0A5A8CI46</accession>
<dbReference type="Gene3D" id="3.40.50.300">
    <property type="entry name" value="P-loop containing nucleotide triphosphate hydrolases"/>
    <property type="match status" value="1"/>
</dbReference>
<keyword evidence="2" id="KW-0342">GTP-binding</keyword>
<dbReference type="InterPro" id="IPR027417">
    <property type="entry name" value="P-loop_NTPase"/>
</dbReference>
<dbReference type="InterPro" id="IPR006073">
    <property type="entry name" value="GTP-bd"/>
</dbReference>
<dbReference type="AlphaFoldDB" id="A0A5A8CI46"/>
<reference evidence="5 6" key="1">
    <citation type="submission" date="2019-07" db="EMBL/GenBank/DDBJ databases">
        <title>Genomes of Cafeteria roenbergensis.</title>
        <authorList>
            <person name="Fischer M.G."/>
            <person name="Hackl T."/>
            <person name="Roman M."/>
        </authorList>
    </citation>
    <scope>NUCLEOTIDE SEQUENCE [LARGE SCALE GENOMIC DNA]</scope>
    <source>
        <strain evidence="5 6">Cflag</strain>
    </source>
</reference>
<feature type="region of interest" description="Disordered" evidence="3">
    <location>
        <begin position="150"/>
        <end position="178"/>
    </location>
</feature>
<organism evidence="5 6">
    <name type="scientific">Cafeteria roenbergensis</name>
    <name type="common">Marine flagellate</name>
    <dbReference type="NCBI Taxonomy" id="33653"/>
    <lineage>
        <taxon>Eukaryota</taxon>
        <taxon>Sar</taxon>
        <taxon>Stramenopiles</taxon>
        <taxon>Bigyra</taxon>
        <taxon>Opalozoa</taxon>
        <taxon>Bicosoecida</taxon>
        <taxon>Cafeteriaceae</taxon>
        <taxon>Cafeteria</taxon>
    </lineage>
</organism>
<protein>
    <recommendedName>
        <fullName evidence="4">G domain-containing protein</fullName>
    </recommendedName>
</protein>
<evidence type="ECO:0000313" key="5">
    <source>
        <dbReference type="EMBL" id="KAA0151800.1"/>
    </source>
</evidence>
<keyword evidence="1" id="KW-0547">Nucleotide-binding</keyword>
<dbReference type="SUPFAM" id="SSF52540">
    <property type="entry name" value="P-loop containing nucleoside triphosphate hydrolases"/>
    <property type="match status" value="1"/>
</dbReference>
<comment type="caution">
    <text evidence="5">The sequence shown here is derived from an EMBL/GenBank/DDBJ whole genome shotgun (WGS) entry which is preliminary data.</text>
</comment>
<name>A0A5A8CI46_CAFRO</name>
<sequence length="178" mass="18785">MAAGRIPRGLSASLSWFPGHMAKAQQSIAEQLPKCDAVLEICDARLPLTSRNSALDALIGNRPRLVVLNKADLAPKKAVGRWLDHISETSSAAVAVCARQQDSLAQLRDALLTFTHSRFRVAGSIVAVVGIPNVGKSSVINGLRRLSEGVESSDDKSAEKANASANPPASTAWAPPSR</sequence>
<dbReference type="GO" id="GO:0006412">
    <property type="term" value="P:translation"/>
    <property type="evidence" value="ECO:0007669"/>
    <property type="project" value="TreeGrafter"/>
</dbReference>
<feature type="compositionally biased region" description="Low complexity" evidence="3">
    <location>
        <begin position="160"/>
        <end position="178"/>
    </location>
</feature>
<proteinExistence type="predicted"/>
<dbReference type="EMBL" id="VLTM01000111">
    <property type="protein sequence ID" value="KAA0151800.1"/>
    <property type="molecule type" value="Genomic_DNA"/>
</dbReference>
<feature type="compositionally biased region" description="Basic and acidic residues" evidence="3">
    <location>
        <begin position="150"/>
        <end position="159"/>
    </location>
</feature>
<gene>
    <name evidence="5" type="ORF">FNF31_06751</name>
</gene>
<dbReference type="GO" id="GO:0003924">
    <property type="term" value="F:GTPase activity"/>
    <property type="evidence" value="ECO:0007669"/>
    <property type="project" value="TreeGrafter"/>
</dbReference>
<evidence type="ECO:0000256" key="2">
    <source>
        <dbReference type="ARBA" id="ARBA00023134"/>
    </source>
</evidence>
<dbReference type="PANTHER" id="PTHR45782">
    <property type="entry name" value="MITOCHONDRIAL RIBOSOME-ASSOCIATED GTPASE 1"/>
    <property type="match status" value="1"/>
</dbReference>
<dbReference type="PANTHER" id="PTHR45782:SF4">
    <property type="entry name" value="MITOCHONDRIAL RIBOSOME-ASSOCIATED GTPASE 1"/>
    <property type="match status" value="1"/>
</dbReference>
<feature type="domain" description="G" evidence="4">
    <location>
        <begin position="126"/>
        <end position="145"/>
    </location>
</feature>
<evidence type="ECO:0000256" key="3">
    <source>
        <dbReference type="SAM" id="MobiDB-lite"/>
    </source>
</evidence>